<proteinExistence type="predicted"/>
<dbReference type="OrthoDB" id="2333993at2759"/>
<dbReference type="OMA" id="CIFELSH"/>
<dbReference type="KEGG" id="cput:CONPUDRAFT_115144"/>
<dbReference type="EMBL" id="JH711573">
    <property type="protein sequence ID" value="EIW86620.1"/>
    <property type="molecule type" value="Genomic_DNA"/>
</dbReference>
<evidence type="ECO:0000313" key="3">
    <source>
        <dbReference type="Proteomes" id="UP000053558"/>
    </source>
</evidence>
<feature type="compositionally biased region" description="Low complexity" evidence="1">
    <location>
        <begin position="524"/>
        <end position="537"/>
    </location>
</feature>
<dbReference type="RefSeq" id="XP_007763371.1">
    <property type="nucleotide sequence ID" value="XM_007765181.1"/>
</dbReference>
<feature type="region of interest" description="Disordered" evidence="1">
    <location>
        <begin position="468"/>
        <end position="583"/>
    </location>
</feature>
<evidence type="ECO:0000313" key="2">
    <source>
        <dbReference type="EMBL" id="EIW86620.1"/>
    </source>
</evidence>
<feature type="compositionally biased region" description="Acidic residues" evidence="1">
    <location>
        <begin position="539"/>
        <end position="557"/>
    </location>
</feature>
<dbReference type="AlphaFoldDB" id="A0A5M3N5D1"/>
<dbReference type="Proteomes" id="UP000053558">
    <property type="component" value="Unassembled WGS sequence"/>
</dbReference>
<feature type="compositionally biased region" description="Low complexity" evidence="1">
    <location>
        <begin position="233"/>
        <end position="242"/>
    </location>
</feature>
<reference evidence="3" key="1">
    <citation type="journal article" date="2012" name="Science">
        <title>The Paleozoic origin of enzymatic lignin decomposition reconstructed from 31 fungal genomes.</title>
        <authorList>
            <person name="Floudas D."/>
            <person name="Binder M."/>
            <person name="Riley R."/>
            <person name="Barry K."/>
            <person name="Blanchette R.A."/>
            <person name="Henrissat B."/>
            <person name="Martinez A.T."/>
            <person name="Otillar R."/>
            <person name="Spatafora J.W."/>
            <person name="Yadav J.S."/>
            <person name="Aerts A."/>
            <person name="Benoit I."/>
            <person name="Boyd A."/>
            <person name="Carlson A."/>
            <person name="Copeland A."/>
            <person name="Coutinho P.M."/>
            <person name="de Vries R.P."/>
            <person name="Ferreira P."/>
            <person name="Findley K."/>
            <person name="Foster B."/>
            <person name="Gaskell J."/>
            <person name="Glotzer D."/>
            <person name="Gorecki P."/>
            <person name="Heitman J."/>
            <person name="Hesse C."/>
            <person name="Hori C."/>
            <person name="Igarashi K."/>
            <person name="Jurgens J.A."/>
            <person name="Kallen N."/>
            <person name="Kersten P."/>
            <person name="Kohler A."/>
            <person name="Kuees U."/>
            <person name="Kumar T.K.A."/>
            <person name="Kuo A."/>
            <person name="LaButti K."/>
            <person name="Larrondo L.F."/>
            <person name="Lindquist E."/>
            <person name="Ling A."/>
            <person name="Lombard V."/>
            <person name="Lucas S."/>
            <person name="Lundell T."/>
            <person name="Martin R."/>
            <person name="McLaughlin D.J."/>
            <person name="Morgenstern I."/>
            <person name="Morin E."/>
            <person name="Murat C."/>
            <person name="Nagy L.G."/>
            <person name="Nolan M."/>
            <person name="Ohm R.A."/>
            <person name="Patyshakuliyeva A."/>
            <person name="Rokas A."/>
            <person name="Ruiz-Duenas F.J."/>
            <person name="Sabat G."/>
            <person name="Salamov A."/>
            <person name="Samejima M."/>
            <person name="Schmutz J."/>
            <person name="Slot J.C."/>
            <person name="St John F."/>
            <person name="Stenlid J."/>
            <person name="Sun H."/>
            <person name="Sun S."/>
            <person name="Syed K."/>
            <person name="Tsang A."/>
            <person name="Wiebenga A."/>
            <person name="Young D."/>
            <person name="Pisabarro A."/>
            <person name="Eastwood D.C."/>
            <person name="Martin F."/>
            <person name="Cullen D."/>
            <person name="Grigoriev I.V."/>
            <person name="Hibbett D.S."/>
        </authorList>
    </citation>
    <scope>NUCLEOTIDE SEQUENCE [LARGE SCALE GENOMIC DNA]</scope>
    <source>
        <strain evidence="3">RWD-64-598 SS2</strain>
    </source>
</reference>
<protein>
    <submittedName>
        <fullName evidence="2">Uncharacterized protein</fullName>
    </submittedName>
</protein>
<comment type="caution">
    <text evidence="2">The sequence shown here is derived from an EMBL/GenBank/DDBJ whole genome shotgun (WGS) entry which is preliminary data.</text>
</comment>
<feature type="compositionally biased region" description="Low complexity" evidence="1">
    <location>
        <begin position="431"/>
        <end position="446"/>
    </location>
</feature>
<keyword evidence="3" id="KW-1185">Reference proteome</keyword>
<accession>A0A5M3N5D1</accession>
<gene>
    <name evidence="2" type="ORF">CONPUDRAFT_115144</name>
</gene>
<feature type="compositionally biased region" description="Basic and acidic residues" evidence="1">
    <location>
        <begin position="169"/>
        <end position="178"/>
    </location>
</feature>
<sequence length="583" mass="63292">MDPSSSDPNVIFIRPPFSNFPDAHLYPEGLTYSLMAANPEWFLDQSDFVSAVSINPNAVPYPTQLEPPRGWCPAKKKDLKALGPDGWPEGEEPRLRCTFCRRTYAGVNAKSMWRRHVYEKHKIAMSNRRDGNDRTRSGRGSTRYLEDCSFQALHDDKENQAGPSSQSGKTHEAGENSKPRSGSGFSAAMHAKLDDDSSEEETVVPSAPVIEQKEFSPSSAHELTRPQRQLAQLSKRSGLGSPLSPPSPVVGSKPHSADQTPEHSKEFMPTIPISPYDPTLTPSFRHSPPRLPSDQPWRFPSPSHPLFSKGREISLSMLVRGGISPALRGSSSTDASPSVLDSPCIIAPRTNSDVSSVAGDSSPALCKPSPFWLLSNGKSPMSAIRRLDFLKQVNKSPLSAISGNNRRINLRRGSTLRSPSNSRDDWLSDVSMSSGPLSPPGLEGPMRLAGDDPFDRVYKPLLSATRSTVGDLEDLEQEPSPSRSPPGTESPVVRNGPLPAATERIGLGIGLMEPFSPAKGFPRSGMDSSSALSSCSSPAEEDDEAEIEAELTSEDNDFGGRDREGDVLEGPSSKRRRTSLEDD</sequence>
<feature type="compositionally biased region" description="Polar residues" evidence="1">
    <location>
        <begin position="215"/>
        <end position="232"/>
    </location>
</feature>
<evidence type="ECO:0000256" key="1">
    <source>
        <dbReference type="SAM" id="MobiDB-lite"/>
    </source>
</evidence>
<dbReference type="GeneID" id="19199128"/>
<feature type="region of interest" description="Disordered" evidence="1">
    <location>
        <begin position="156"/>
        <end position="295"/>
    </location>
</feature>
<organism evidence="2 3">
    <name type="scientific">Coniophora puteana (strain RWD-64-598)</name>
    <name type="common">Brown rot fungus</name>
    <dbReference type="NCBI Taxonomy" id="741705"/>
    <lineage>
        <taxon>Eukaryota</taxon>
        <taxon>Fungi</taxon>
        <taxon>Dikarya</taxon>
        <taxon>Basidiomycota</taxon>
        <taxon>Agaricomycotina</taxon>
        <taxon>Agaricomycetes</taxon>
        <taxon>Agaricomycetidae</taxon>
        <taxon>Boletales</taxon>
        <taxon>Coniophorineae</taxon>
        <taxon>Coniophoraceae</taxon>
        <taxon>Coniophora</taxon>
    </lineage>
</organism>
<name>A0A5M3N5D1_CONPW</name>
<feature type="region of interest" description="Disordered" evidence="1">
    <location>
        <begin position="411"/>
        <end position="451"/>
    </location>
</feature>